<name>A0ABD0K5D6_9CAEN</name>
<dbReference type="EMBL" id="JACVVK020000251">
    <property type="protein sequence ID" value="KAK7482068.1"/>
    <property type="molecule type" value="Genomic_DNA"/>
</dbReference>
<evidence type="ECO:0000256" key="1">
    <source>
        <dbReference type="SAM" id="MobiDB-lite"/>
    </source>
</evidence>
<accession>A0ABD0K5D6</accession>
<comment type="caution">
    <text evidence="2">The sequence shown here is derived from an EMBL/GenBank/DDBJ whole genome shotgun (WGS) entry which is preliminary data.</text>
</comment>
<protein>
    <submittedName>
        <fullName evidence="2">Uncharacterized protein</fullName>
    </submittedName>
</protein>
<feature type="region of interest" description="Disordered" evidence="1">
    <location>
        <begin position="47"/>
        <end position="77"/>
    </location>
</feature>
<gene>
    <name evidence="2" type="ORF">BaRGS_00026652</name>
</gene>
<reference evidence="2 3" key="1">
    <citation type="journal article" date="2023" name="Sci. Data">
        <title>Genome assembly of the Korean intertidal mud-creeper Batillaria attramentaria.</title>
        <authorList>
            <person name="Patra A.K."/>
            <person name="Ho P.T."/>
            <person name="Jun S."/>
            <person name="Lee S.J."/>
            <person name="Kim Y."/>
            <person name="Won Y.J."/>
        </authorList>
    </citation>
    <scope>NUCLEOTIDE SEQUENCE [LARGE SCALE GENOMIC DNA]</scope>
    <source>
        <strain evidence="2">Wonlab-2016</strain>
    </source>
</reference>
<dbReference type="AlphaFoldDB" id="A0ABD0K5D6"/>
<keyword evidence="3" id="KW-1185">Reference proteome</keyword>
<proteinExistence type="predicted"/>
<evidence type="ECO:0000313" key="3">
    <source>
        <dbReference type="Proteomes" id="UP001519460"/>
    </source>
</evidence>
<organism evidence="2 3">
    <name type="scientific">Batillaria attramentaria</name>
    <dbReference type="NCBI Taxonomy" id="370345"/>
    <lineage>
        <taxon>Eukaryota</taxon>
        <taxon>Metazoa</taxon>
        <taxon>Spiralia</taxon>
        <taxon>Lophotrochozoa</taxon>
        <taxon>Mollusca</taxon>
        <taxon>Gastropoda</taxon>
        <taxon>Caenogastropoda</taxon>
        <taxon>Sorbeoconcha</taxon>
        <taxon>Cerithioidea</taxon>
        <taxon>Batillariidae</taxon>
        <taxon>Batillaria</taxon>
    </lineage>
</organism>
<dbReference type="Proteomes" id="UP001519460">
    <property type="component" value="Unassembled WGS sequence"/>
</dbReference>
<evidence type="ECO:0000313" key="2">
    <source>
        <dbReference type="EMBL" id="KAK7482068.1"/>
    </source>
</evidence>
<sequence>MPHCRPDSSTAATETPSKCLFDLPASGFCAGVFQWLLASATVNSGVKETRRASLAPQNDAVRRQRNRQSRQGLPAERTFVMVFRSGEH</sequence>